<feature type="region of interest" description="Disordered" evidence="6">
    <location>
        <begin position="13"/>
        <end position="47"/>
    </location>
</feature>
<dbReference type="InterPro" id="IPR012340">
    <property type="entry name" value="NA-bd_OB-fold"/>
</dbReference>
<organism evidence="8 9">
    <name type="scientific">Rickenella mellea</name>
    <dbReference type="NCBI Taxonomy" id="50990"/>
    <lineage>
        <taxon>Eukaryota</taxon>
        <taxon>Fungi</taxon>
        <taxon>Dikarya</taxon>
        <taxon>Basidiomycota</taxon>
        <taxon>Agaricomycotina</taxon>
        <taxon>Agaricomycetes</taxon>
        <taxon>Hymenochaetales</taxon>
        <taxon>Rickenellaceae</taxon>
        <taxon>Rickenella</taxon>
    </lineage>
</organism>
<dbReference type="CDD" id="cd04478">
    <property type="entry name" value="RPA2_DBD_D"/>
    <property type="match status" value="1"/>
</dbReference>
<proteinExistence type="inferred from homology"/>
<dbReference type="GO" id="GO:0006289">
    <property type="term" value="P:nucleotide-excision repair"/>
    <property type="evidence" value="ECO:0007669"/>
    <property type="project" value="TreeGrafter"/>
</dbReference>
<evidence type="ECO:0000256" key="2">
    <source>
        <dbReference type="ARBA" id="ARBA00007815"/>
    </source>
</evidence>
<dbReference type="Gene3D" id="2.40.50.140">
    <property type="entry name" value="Nucleic acid-binding proteins"/>
    <property type="match status" value="1"/>
</dbReference>
<reference evidence="8 9" key="1">
    <citation type="submission" date="2018-06" db="EMBL/GenBank/DDBJ databases">
        <title>A transcriptomic atlas of mushroom development highlights an independent origin of complex multicellularity.</title>
        <authorList>
            <consortium name="DOE Joint Genome Institute"/>
            <person name="Krizsan K."/>
            <person name="Almasi E."/>
            <person name="Merenyi Z."/>
            <person name="Sahu N."/>
            <person name="Viragh M."/>
            <person name="Koszo T."/>
            <person name="Mondo S."/>
            <person name="Kiss B."/>
            <person name="Balint B."/>
            <person name="Kues U."/>
            <person name="Barry K."/>
            <person name="Hegedus J.C."/>
            <person name="Henrissat B."/>
            <person name="Johnson J."/>
            <person name="Lipzen A."/>
            <person name="Ohm R."/>
            <person name="Nagy I."/>
            <person name="Pangilinan J."/>
            <person name="Yan J."/>
            <person name="Xiong Y."/>
            <person name="Grigoriev I.V."/>
            <person name="Hibbett D.S."/>
            <person name="Nagy L.G."/>
        </authorList>
    </citation>
    <scope>NUCLEOTIDE SEQUENCE [LARGE SCALE GENOMIC DNA]</scope>
    <source>
        <strain evidence="8 9">SZMC22713</strain>
    </source>
</reference>
<comment type="similarity">
    <text evidence="2">Belongs to the replication factor A protein 2 family.</text>
</comment>
<dbReference type="Gene3D" id="1.10.10.10">
    <property type="entry name" value="Winged helix-like DNA-binding domain superfamily/Winged helix DNA-binding domain"/>
    <property type="match status" value="1"/>
</dbReference>
<keyword evidence="5" id="KW-0539">Nucleus</keyword>
<dbReference type="AlphaFoldDB" id="A0A4Y7Q2T4"/>
<evidence type="ECO:0000256" key="1">
    <source>
        <dbReference type="ARBA" id="ARBA00004123"/>
    </source>
</evidence>
<gene>
    <name evidence="8" type="ORF">BD410DRAFT_771452</name>
</gene>
<feature type="region of interest" description="Disordered" evidence="6">
    <location>
        <begin position="174"/>
        <end position="213"/>
    </location>
</feature>
<dbReference type="GO" id="GO:0005662">
    <property type="term" value="C:DNA replication factor A complex"/>
    <property type="evidence" value="ECO:0007669"/>
    <property type="project" value="TreeGrafter"/>
</dbReference>
<protein>
    <submittedName>
        <fullName evidence="8">Replication protein A, subunit RPA32</fullName>
    </submittedName>
</protein>
<evidence type="ECO:0000313" key="9">
    <source>
        <dbReference type="Proteomes" id="UP000294933"/>
    </source>
</evidence>
<keyword evidence="9" id="KW-1185">Reference proteome</keyword>
<dbReference type="EMBL" id="ML170180">
    <property type="protein sequence ID" value="TDL21528.1"/>
    <property type="molecule type" value="Genomic_DNA"/>
</dbReference>
<sequence>MADYSGSPYYANLNNQPQGYIPGGSQYGSSQSSPGGSGRKAAQHSLRPVTLKQCQEVTQSHADAELFLDNHELGQLTVVAQVISIQSQTTNKVYYIDDGTARMEARYWMDTTDGSDNDKLDGANTENKYIRVTGTLKNFGNKRYITATHIKPLKEPYEIFFHLFDAMTVTLALQRGPPPKPGEASRAAAPGANGTTSASAYTSSAPTGAANDPFAGLPPLQRKIVEFIKAQPHSDEGVHVAAIARAVATDAHKISEALDQLMDDGHVFSTIDESHFCVS</sequence>
<dbReference type="SUPFAM" id="SSF50249">
    <property type="entry name" value="Nucleic acid-binding proteins"/>
    <property type="match status" value="1"/>
</dbReference>
<keyword evidence="3" id="KW-0235">DNA replication</keyword>
<dbReference type="GO" id="GO:0000724">
    <property type="term" value="P:double-strand break repair via homologous recombination"/>
    <property type="evidence" value="ECO:0007669"/>
    <property type="project" value="TreeGrafter"/>
</dbReference>
<dbReference type="VEuPathDB" id="FungiDB:BD410DRAFT_771452"/>
<evidence type="ECO:0000256" key="3">
    <source>
        <dbReference type="ARBA" id="ARBA00022705"/>
    </source>
</evidence>
<evidence type="ECO:0000259" key="7">
    <source>
        <dbReference type="Pfam" id="PF08784"/>
    </source>
</evidence>
<dbReference type="InterPro" id="IPR036388">
    <property type="entry name" value="WH-like_DNA-bd_sf"/>
</dbReference>
<dbReference type="FunFam" id="1.10.10.10:FF:000168">
    <property type="entry name" value="Replication protein A 32 kDa subunit"/>
    <property type="match status" value="1"/>
</dbReference>
<dbReference type="GO" id="GO:0000781">
    <property type="term" value="C:chromosome, telomeric region"/>
    <property type="evidence" value="ECO:0007669"/>
    <property type="project" value="TreeGrafter"/>
</dbReference>
<dbReference type="PIRSF" id="PIRSF036949">
    <property type="entry name" value="RPA32"/>
    <property type="match status" value="1"/>
</dbReference>
<dbReference type="PANTHER" id="PTHR13989:SF16">
    <property type="entry name" value="REPLICATION PROTEIN A2"/>
    <property type="match status" value="1"/>
</dbReference>
<keyword evidence="4" id="KW-0238">DNA-binding</keyword>
<dbReference type="PANTHER" id="PTHR13989">
    <property type="entry name" value="REPLICATION PROTEIN A-RELATED"/>
    <property type="match status" value="1"/>
</dbReference>
<dbReference type="InterPro" id="IPR040260">
    <property type="entry name" value="RFA2-like"/>
</dbReference>
<dbReference type="STRING" id="50990.A0A4Y7Q2T4"/>
<evidence type="ECO:0000256" key="4">
    <source>
        <dbReference type="ARBA" id="ARBA00023125"/>
    </source>
</evidence>
<evidence type="ECO:0000313" key="8">
    <source>
        <dbReference type="EMBL" id="TDL21528.1"/>
    </source>
</evidence>
<dbReference type="OrthoDB" id="25571at2759"/>
<comment type="subcellular location">
    <subcellularLocation>
        <location evidence="1">Nucleus</location>
    </subcellularLocation>
</comment>
<dbReference type="InterPro" id="IPR014892">
    <property type="entry name" value="RPA_C"/>
</dbReference>
<dbReference type="InterPro" id="IPR014646">
    <property type="entry name" value="Rfa2/RPA32"/>
</dbReference>
<name>A0A4Y7Q2T4_9AGAM</name>
<dbReference type="GO" id="GO:0003697">
    <property type="term" value="F:single-stranded DNA binding"/>
    <property type="evidence" value="ECO:0007669"/>
    <property type="project" value="TreeGrafter"/>
</dbReference>
<feature type="compositionally biased region" description="Low complexity" evidence="6">
    <location>
        <begin position="191"/>
        <end position="210"/>
    </location>
</feature>
<dbReference type="GO" id="GO:0035861">
    <property type="term" value="C:site of double-strand break"/>
    <property type="evidence" value="ECO:0007669"/>
    <property type="project" value="TreeGrafter"/>
</dbReference>
<dbReference type="InterPro" id="IPR036390">
    <property type="entry name" value="WH_DNA-bd_sf"/>
</dbReference>
<feature type="domain" description="Replication protein A C-terminal" evidence="7">
    <location>
        <begin position="174"/>
        <end position="273"/>
    </location>
</feature>
<dbReference type="SUPFAM" id="SSF46785">
    <property type="entry name" value="Winged helix' DNA-binding domain"/>
    <property type="match status" value="1"/>
</dbReference>
<dbReference type="Pfam" id="PF08784">
    <property type="entry name" value="RPA_C"/>
    <property type="match status" value="1"/>
</dbReference>
<evidence type="ECO:0000256" key="6">
    <source>
        <dbReference type="SAM" id="MobiDB-lite"/>
    </source>
</evidence>
<dbReference type="Proteomes" id="UP000294933">
    <property type="component" value="Unassembled WGS sequence"/>
</dbReference>
<dbReference type="GO" id="GO:0006260">
    <property type="term" value="P:DNA replication"/>
    <property type="evidence" value="ECO:0007669"/>
    <property type="project" value="UniProtKB-KW"/>
</dbReference>
<accession>A0A4Y7Q2T4</accession>
<evidence type="ECO:0000256" key="5">
    <source>
        <dbReference type="ARBA" id="ARBA00023242"/>
    </source>
</evidence>